<comment type="caution">
    <text evidence="15">The sequence shown here is derived from an EMBL/GenBank/DDBJ whole genome shotgun (WGS) entry which is preliminary data.</text>
</comment>
<evidence type="ECO:0000256" key="8">
    <source>
        <dbReference type="ARBA" id="ARBA00023157"/>
    </source>
</evidence>
<dbReference type="InterPro" id="IPR011050">
    <property type="entry name" value="Pectin_lyase_fold/virulence"/>
</dbReference>
<evidence type="ECO:0000256" key="12">
    <source>
        <dbReference type="ARBA" id="ARBA00034074"/>
    </source>
</evidence>
<reference evidence="15 16" key="1">
    <citation type="submission" date="2024-05" db="EMBL/GenBank/DDBJ databases">
        <title>Genetic variation in Jamaican populations of the coffee berry borer (Hypothenemus hampei).</title>
        <authorList>
            <person name="Errbii M."/>
            <person name="Myrie A."/>
        </authorList>
    </citation>
    <scope>NUCLEOTIDE SEQUENCE [LARGE SCALE GENOMIC DNA]</scope>
    <source>
        <strain evidence="15">JA-Hopewell-2020-01-JO</strain>
        <tissue evidence="15">Whole body</tissue>
    </source>
</reference>
<evidence type="ECO:0000256" key="1">
    <source>
        <dbReference type="ARBA" id="ARBA00004613"/>
    </source>
</evidence>
<dbReference type="Gene3D" id="2.160.20.10">
    <property type="entry name" value="Single-stranded right-handed beta-helix, Pectin lyase-like"/>
    <property type="match status" value="1"/>
</dbReference>
<evidence type="ECO:0000256" key="13">
    <source>
        <dbReference type="RuleBase" id="RU361169"/>
    </source>
</evidence>
<evidence type="ECO:0000256" key="4">
    <source>
        <dbReference type="ARBA" id="ARBA00022525"/>
    </source>
</evidence>
<dbReference type="InterPro" id="IPR012334">
    <property type="entry name" value="Pectin_lyas_fold"/>
</dbReference>
<keyword evidence="11" id="KW-0961">Cell wall biogenesis/degradation</keyword>
<dbReference type="InterPro" id="IPR050434">
    <property type="entry name" value="Glycosyl_hydrlase_28"/>
</dbReference>
<dbReference type="SMART" id="SM00710">
    <property type="entry name" value="PbH1"/>
    <property type="match status" value="4"/>
</dbReference>
<keyword evidence="8" id="KW-1015">Disulfide bond</keyword>
<comment type="subcellular location">
    <subcellularLocation>
        <location evidence="1">Secreted</location>
    </subcellularLocation>
</comment>
<evidence type="ECO:0000256" key="9">
    <source>
        <dbReference type="ARBA" id="ARBA00023180"/>
    </source>
</evidence>
<keyword evidence="9" id="KW-0325">Glycoprotein</keyword>
<evidence type="ECO:0000256" key="11">
    <source>
        <dbReference type="ARBA" id="ARBA00023316"/>
    </source>
</evidence>
<dbReference type="InterPro" id="IPR006626">
    <property type="entry name" value="PbH1"/>
</dbReference>
<evidence type="ECO:0000256" key="3">
    <source>
        <dbReference type="ARBA" id="ARBA00012736"/>
    </source>
</evidence>
<proteinExistence type="inferred from homology"/>
<protein>
    <recommendedName>
        <fullName evidence="3">endo-polygalacturonase</fullName>
        <ecNumber evidence="3">3.2.1.15</ecNumber>
    </recommendedName>
</protein>
<evidence type="ECO:0000256" key="10">
    <source>
        <dbReference type="ARBA" id="ARBA00023295"/>
    </source>
</evidence>
<evidence type="ECO:0000256" key="14">
    <source>
        <dbReference type="SAM" id="SignalP"/>
    </source>
</evidence>
<evidence type="ECO:0000313" key="16">
    <source>
        <dbReference type="Proteomes" id="UP001566132"/>
    </source>
</evidence>
<keyword evidence="7 13" id="KW-0378">Hydrolase</keyword>
<dbReference type="EMBL" id="JBDJPC010000004">
    <property type="protein sequence ID" value="KAL1505594.1"/>
    <property type="molecule type" value="Genomic_DNA"/>
</dbReference>
<feature type="chain" id="PRO_5044778173" description="endo-polygalacturonase" evidence="14">
    <location>
        <begin position="21"/>
        <end position="364"/>
    </location>
</feature>
<evidence type="ECO:0000256" key="6">
    <source>
        <dbReference type="ARBA" id="ARBA00022737"/>
    </source>
</evidence>
<keyword evidence="6" id="KW-0677">Repeat</keyword>
<gene>
    <name evidence="15" type="ORF">ABEB36_005123</name>
</gene>
<feature type="signal peptide" evidence="14">
    <location>
        <begin position="1"/>
        <end position="20"/>
    </location>
</feature>
<accession>A0ABD1EY34</accession>
<dbReference type="Pfam" id="PF00295">
    <property type="entry name" value="Glyco_hydro_28"/>
    <property type="match status" value="1"/>
</dbReference>
<dbReference type="Proteomes" id="UP001566132">
    <property type="component" value="Unassembled WGS sequence"/>
</dbReference>
<name>A0ABD1EY34_HYPHA</name>
<keyword evidence="5 14" id="KW-0732">Signal</keyword>
<dbReference type="EC" id="3.2.1.15" evidence="3"/>
<sequence length="364" mass="39721">MKFLLTIFFVTLTIFQTITACTVTQFYQVPVAVEICDNIILDNIEVPGGETLVLHLRPGTTLQFRGNITFNHAVWHGPLVDIKGRNVKIDGSDAILNGQGEKYWDGLGEWGSVKPDFFTIQLHNSTINNIHVLNAPLHGVFLTNSSHVELDSWVIDNSQGNAEVNGLTKAGHNTDGFDIFNSTDIVLTNGVVNNQDDCVALRSGANILVTDFVCQGGHGLSISVGFSNTSVHLNTLKNVTISNSILEGGENGIHIKTHVDAGNGLIQNVTYDNIVFQAPLKYGINIQENYQNLPANSTFPSEPRNNIPIKDLHLVNIIGNVGPQAVPIYILCADEGCYDWSFEQVSVIGVTNNSCNYEPANFKC</sequence>
<dbReference type="GO" id="GO:0071555">
    <property type="term" value="P:cell wall organization"/>
    <property type="evidence" value="ECO:0007669"/>
    <property type="project" value="UniProtKB-KW"/>
</dbReference>
<dbReference type="PANTHER" id="PTHR31884">
    <property type="entry name" value="POLYGALACTURONASE"/>
    <property type="match status" value="1"/>
</dbReference>
<evidence type="ECO:0000256" key="5">
    <source>
        <dbReference type="ARBA" id="ARBA00022729"/>
    </source>
</evidence>
<dbReference type="PANTHER" id="PTHR31884:SF9">
    <property type="entry name" value="ENDOPOLYGALACTURONASE D-RELATED"/>
    <property type="match status" value="1"/>
</dbReference>
<dbReference type="SUPFAM" id="SSF51126">
    <property type="entry name" value="Pectin lyase-like"/>
    <property type="match status" value="1"/>
</dbReference>
<keyword evidence="4" id="KW-0964">Secreted</keyword>
<keyword evidence="16" id="KW-1185">Reference proteome</keyword>
<dbReference type="InterPro" id="IPR000743">
    <property type="entry name" value="Glyco_hydro_28"/>
</dbReference>
<keyword evidence="10 13" id="KW-0326">Glycosidase</keyword>
<comment type="catalytic activity">
    <reaction evidence="12">
        <text>(1,4-alpha-D-galacturonosyl)n+m + H2O = (1,4-alpha-D-galacturonosyl)n + (1,4-alpha-D-galacturonosyl)m.</text>
        <dbReference type="EC" id="3.2.1.15"/>
    </reaction>
</comment>
<evidence type="ECO:0000313" key="15">
    <source>
        <dbReference type="EMBL" id="KAL1505594.1"/>
    </source>
</evidence>
<comment type="similarity">
    <text evidence="2 13">Belongs to the glycosyl hydrolase 28 family.</text>
</comment>
<evidence type="ECO:0000256" key="7">
    <source>
        <dbReference type="ARBA" id="ARBA00022801"/>
    </source>
</evidence>
<dbReference type="AlphaFoldDB" id="A0ABD1EY34"/>
<evidence type="ECO:0000256" key="2">
    <source>
        <dbReference type="ARBA" id="ARBA00008834"/>
    </source>
</evidence>
<organism evidence="15 16">
    <name type="scientific">Hypothenemus hampei</name>
    <name type="common">Coffee berry borer</name>
    <dbReference type="NCBI Taxonomy" id="57062"/>
    <lineage>
        <taxon>Eukaryota</taxon>
        <taxon>Metazoa</taxon>
        <taxon>Ecdysozoa</taxon>
        <taxon>Arthropoda</taxon>
        <taxon>Hexapoda</taxon>
        <taxon>Insecta</taxon>
        <taxon>Pterygota</taxon>
        <taxon>Neoptera</taxon>
        <taxon>Endopterygota</taxon>
        <taxon>Coleoptera</taxon>
        <taxon>Polyphaga</taxon>
        <taxon>Cucujiformia</taxon>
        <taxon>Curculionidae</taxon>
        <taxon>Scolytinae</taxon>
        <taxon>Hypothenemus</taxon>
    </lineage>
</organism>
<dbReference type="GO" id="GO:0005576">
    <property type="term" value="C:extracellular region"/>
    <property type="evidence" value="ECO:0007669"/>
    <property type="project" value="UniProtKB-SubCell"/>
</dbReference>
<dbReference type="PROSITE" id="PS51257">
    <property type="entry name" value="PROKAR_LIPOPROTEIN"/>
    <property type="match status" value="1"/>
</dbReference>
<dbReference type="GO" id="GO:0004650">
    <property type="term" value="F:polygalacturonase activity"/>
    <property type="evidence" value="ECO:0007669"/>
    <property type="project" value="UniProtKB-EC"/>
</dbReference>